<evidence type="ECO:0000313" key="1">
    <source>
        <dbReference type="EMBL" id="TWA98997.1"/>
    </source>
</evidence>
<dbReference type="EMBL" id="VITK01000005">
    <property type="protein sequence ID" value="TWA98997.1"/>
    <property type="molecule type" value="Genomic_DNA"/>
</dbReference>
<dbReference type="STRING" id="1803665.GCA_001641335_05466"/>
<dbReference type="Proteomes" id="UP000319949">
    <property type="component" value="Unassembled WGS sequence"/>
</dbReference>
<comment type="caution">
    <text evidence="1">The sequence shown here is derived from an EMBL/GenBank/DDBJ whole genome shotgun (WGS) entry which is preliminary data.</text>
</comment>
<keyword evidence="2" id="KW-1185">Reference proteome</keyword>
<proteinExistence type="predicted"/>
<accession>A0A560DPF0</accession>
<protein>
    <submittedName>
        <fullName evidence="1">Uncharacterized protein</fullName>
    </submittedName>
</protein>
<organism evidence="1 2">
    <name type="scientific">Bradyrhizobium stylosanthis</name>
    <dbReference type="NCBI Taxonomy" id="1803665"/>
    <lineage>
        <taxon>Bacteria</taxon>
        <taxon>Pseudomonadati</taxon>
        <taxon>Pseudomonadota</taxon>
        <taxon>Alphaproteobacteria</taxon>
        <taxon>Hyphomicrobiales</taxon>
        <taxon>Nitrobacteraceae</taxon>
        <taxon>Bradyrhizobium</taxon>
    </lineage>
</organism>
<dbReference type="AlphaFoldDB" id="A0A560DPF0"/>
<name>A0A560DPF0_9BRAD</name>
<reference evidence="1 2" key="1">
    <citation type="submission" date="2019-06" db="EMBL/GenBank/DDBJ databases">
        <title>Genomic Encyclopedia of Type Strains, Phase IV (KMG-V): Genome sequencing to study the core and pangenomes of soil and plant-associated prokaryotes.</title>
        <authorList>
            <person name="Whitman W."/>
        </authorList>
    </citation>
    <scope>NUCLEOTIDE SEQUENCE [LARGE SCALE GENOMIC DNA]</scope>
    <source>
        <strain evidence="1 2">BR 510</strain>
    </source>
</reference>
<dbReference type="RefSeq" id="WP_145665450.1">
    <property type="nucleotide sequence ID" value="NZ_LVEM01000003.1"/>
</dbReference>
<gene>
    <name evidence="1" type="ORF">FBZ96_105676</name>
</gene>
<evidence type="ECO:0000313" key="2">
    <source>
        <dbReference type="Proteomes" id="UP000319949"/>
    </source>
</evidence>
<sequence>MMTPLNIRVFVDVVALLLGNAADGNVFLFDDSLCGGQDSGTVKLTSPVWPGQLVRWSLTPLDVQTMAWLTGVSFDGNAPPAAGLPAPWALRWHGHVPWWLAPGSRHGYRLTLVTGGLTGRTITIDGPSLLFMPPPAGQPIPPQASPPIWAVAQSAPTGG</sequence>
<dbReference type="OrthoDB" id="8481918at2"/>